<evidence type="ECO:0000256" key="4">
    <source>
        <dbReference type="ARBA" id="ARBA00022968"/>
    </source>
</evidence>
<evidence type="ECO:0000256" key="5">
    <source>
        <dbReference type="ARBA" id="ARBA00023034"/>
    </source>
</evidence>
<dbReference type="STRING" id="40149.A0A0E0E5D7"/>
<dbReference type="Proteomes" id="UP000008021">
    <property type="component" value="Chromosome 6"/>
</dbReference>
<dbReference type="Gramene" id="OMERI06G25060.1">
    <property type="protein sequence ID" value="OMERI06G25060.1"/>
    <property type="gene ID" value="OMERI06G25060"/>
</dbReference>
<reference evidence="7" key="2">
    <citation type="submission" date="2018-05" db="EMBL/GenBank/DDBJ databases">
        <title>OmerRS3 (Oryza meridionalis Reference Sequence Version 3).</title>
        <authorList>
            <person name="Zhang J."/>
            <person name="Kudrna D."/>
            <person name="Lee S."/>
            <person name="Talag J."/>
            <person name="Welchert J."/>
            <person name="Wing R.A."/>
        </authorList>
    </citation>
    <scope>NUCLEOTIDE SEQUENCE [LARGE SCALE GENOMIC DNA]</scope>
    <source>
        <strain evidence="7">cv. OR44</strain>
    </source>
</reference>
<dbReference type="HOGENOM" id="CLU_025166_1_4_1"/>
<keyword evidence="4" id="KW-0735">Signal-anchor</keyword>
<organism evidence="7">
    <name type="scientific">Oryza meridionalis</name>
    <dbReference type="NCBI Taxonomy" id="40149"/>
    <lineage>
        <taxon>Eukaryota</taxon>
        <taxon>Viridiplantae</taxon>
        <taxon>Streptophyta</taxon>
        <taxon>Embryophyta</taxon>
        <taxon>Tracheophyta</taxon>
        <taxon>Spermatophyta</taxon>
        <taxon>Magnoliopsida</taxon>
        <taxon>Liliopsida</taxon>
        <taxon>Poales</taxon>
        <taxon>Poaceae</taxon>
        <taxon>BOP clade</taxon>
        <taxon>Oryzoideae</taxon>
        <taxon>Oryzeae</taxon>
        <taxon>Oryzinae</taxon>
        <taxon>Oryza</taxon>
    </lineage>
</organism>
<name>A0A0E0E5D7_9ORYZ</name>
<dbReference type="GO" id="GO:0016757">
    <property type="term" value="F:glycosyltransferase activity"/>
    <property type="evidence" value="ECO:0007669"/>
    <property type="project" value="UniProtKB-KW"/>
</dbReference>
<dbReference type="GO" id="GO:0000139">
    <property type="term" value="C:Golgi membrane"/>
    <property type="evidence" value="ECO:0007669"/>
    <property type="project" value="UniProtKB-SubCell"/>
</dbReference>
<dbReference type="eggNOG" id="KOG1021">
    <property type="taxonomic scope" value="Eukaryota"/>
</dbReference>
<dbReference type="AlphaFoldDB" id="A0A0E0E5D7"/>
<keyword evidence="8" id="KW-1185">Reference proteome</keyword>
<keyword evidence="5" id="KW-0333">Golgi apparatus</keyword>
<dbReference type="InterPro" id="IPR040911">
    <property type="entry name" value="Exostosin_GT47"/>
</dbReference>
<comment type="similarity">
    <text evidence="2">Belongs to the glycosyltransferase 47 family.</text>
</comment>
<evidence type="ECO:0000313" key="7">
    <source>
        <dbReference type="EnsemblPlants" id="OMERI06G25060.1"/>
    </source>
</evidence>
<evidence type="ECO:0000256" key="3">
    <source>
        <dbReference type="ARBA" id="ARBA00022676"/>
    </source>
</evidence>
<dbReference type="PANTHER" id="PTHR11062">
    <property type="entry name" value="EXOSTOSIN HEPARAN SULFATE GLYCOSYLTRANSFERASE -RELATED"/>
    <property type="match status" value="1"/>
</dbReference>
<dbReference type="EnsemblPlants" id="OMERI06G25060.1">
    <property type="protein sequence ID" value="OMERI06G25060.1"/>
    <property type="gene ID" value="OMERI06G25060"/>
</dbReference>
<protein>
    <recommendedName>
        <fullName evidence="6">Exostosin GT47 domain-containing protein</fullName>
    </recommendedName>
</protein>
<dbReference type="PANTHER" id="PTHR11062:SF124">
    <property type="entry name" value="XYLOGALACTURONAN BETA-1,3-XYLOSYLTRANSFERASE"/>
    <property type="match status" value="1"/>
</dbReference>
<accession>A0A0E0E5D7</accession>
<dbReference type="InterPro" id="IPR004263">
    <property type="entry name" value="Exostosin"/>
</dbReference>
<reference evidence="7" key="1">
    <citation type="submission" date="2015-04" db="UniProtKB">
        <authorList>
            <consortium name="EnsemblPlants"/>
        </authorList>
    </citation>
    <scope>IDENTIFICATION</scope>
</reference>
<comment type="subcellular location">
    <subcellularLocation>
        <location evidence="1">Golgi apparatus membrane</location>
        <topology evidence="1">Single-pass type II membrane protein</topology>
    </subcellularLocation>
</comment>
<dbReference type="Pfam" id="PF03016">
    <property type="entry name" value="Exostosin_GT47"/>
    <property type="match status" value="1"/>
</dbReference>
<evidence type="ECO:0000313" key="8">
    <source>
        <dbReference type="Proteomes" id="UP000008021"/>
    </source>
</evidence>
<keyword evidence="3" id="KW-0808">Transferase</keyword>
<dbReference type="PROSITE" id="PS51257">
    <property type="entry name" value="PROKAR_LIPOPROTEIN"/>
    <property type="match status" value="1"/>
</dbReference>
<keyword evidence="3" id="KW-0328">Glycosyltransferase</keyword>
<sequence>MASKNSCACHGVVVTLASCLLLGVAAVSVLAAHVAVGRIWSPAGAAAAAAAGHHHSLSPASVPSPSSRHAHHARELVNRRVQVGRMEAGLAQARASIRRASRTRNCTPDDGGGGGFIPRGAVYRDAYAFHQSYIEMEKRFKVWTYREGEPPVVQKGGAAFAGDDGIVGHLIAELDGGGGGRHRARHPGEAHAFFLPISVASIAGYVYRRDMIDFWDPQLRLVAGYVDGLAAMYPFWNRSRGADHFLVSCHQWAPILSAAKAELRGNAIRVMCDADMSDGFNPATDVALPPVVARGGARRVSPRAASERTVLAFFAAGGGGGGGGVVREALLARWEGRDDRVVVYGRLPAGVDHGEFMRRARFCLCPCGGDEGAAAASRRVVEAITAGCVPVLVAAAGGDDGSYSPPFSDVLDWARFSVAVPAERVGEIKDILAGVSDRRYGVLRRRVLRVRRHFRLNRPPAKRFDVVNMVIHSIWLRRLNLSLPY</sequence>
<feature type="domain" description="Exostosin GT47" evidence="6">
    <location>
        <begin position="137"/>
        <end position="433"/>
    </location>
</feature>
<evidence type="ECO:0000256" key="1">
    <source>
        <dbReference type="ARBA" id="ARBA00004323"/>
    </source>
</evidence>
<evidence type="ECO:0000259" key="6">
    <source>
        <dbReference type="Pfam" id="PF03016"/>
    </source>
</evidence>
<proteinExistence type="inferred from homology"/>
<evidence type="ECO:0000256" key="2">
    <source>
        <dbReference type="ARBA" id="ARBA00010271"/>
    </source>
</evidence>
<keyword evidence="4" id="KW-0812">Transmembrane</keyword>